<dbReference type="PANTHER" id="PTHR30002:SF4">
    <property type="entry name" value="EPOXYQUEUOSINE REDUCTASE"/>
    <property type="match status" value="1"/>
</dbReference>
<dbReference type="Pfam" id="PF08331">
    <property type="entry name" value="QueG_DUF1730"/>
    <property type="match status" value="1"/>
</dbReference>
<dbReference type="InterPro" id="IPR011989">
    <property type="entry name" value="ARM-like"/>
</dbReference>
<organism evidence="10 11">
    <name type="scientific">Deinococcus ruber</name>
    <dbReference type="NCBI Taxonomy" id="1848197"/>
    <lineage>
        <taxon>Bacteria</taxon>
        <taxon>Thermotogati</taxon>
        <taxon>Deinococcota</taxon>
        <taxon>Deinococci</taxon>
        <taxon>Deinococcales</taxon>
        <taxon>Deinococcaceae</taxon>
        <taxon>Deinococcus</taxon>
    </lineage>
</organism>
<dbReference type="InterPro" id="IPR017896">
    <property type="entry name" value="4Fe4S_Fe-S-bd"/>
</dbReference>
<name>A0A918BYP7_9DEIO</name>
<dbReference type="Pfam" id="PF13484">
    <property type="entry name" value="Fer4_16"/>
    <property type="match status" value="1"/>
</dbReference>
<dbReference type="InterPro" id="IPR017900">
    <property type="entry name" value="4Fe4S_Fe_S_CS"/>
</dbReference>
<evidence type="ECO:0000256" key="3">
    <source>
        <dbReference type="ARBA" id="ARBA00022694"/>
    </source>
</evidence>
<keyword evidence="7" id="KW-0408">Iron</keyword>
<keyword evidence="3" id="KW-0819">tRNA processing</keyword>
<dbReference type="GO" id="GO:0008616">
    <property type="term" value="P:tRNA queuosine(34) biosynthetic process"/>
    <property type="evidence" value="ECO:0007669"/>
    <property type="project" value="UniProtKB-KW"/>
</dbReference>
<evidence type="ECO:0000256" key="8">
    <source>
        <dbReference type="ARBA" id="ARBA00023014"/>
    </source>
</evidence>
<dbReference type="Proteomes" id="UP000603865">
    <property type="component" value="Unassembled WGS sequence"/>
</dbReference>
<dbReference type="SUPFAM" id="SSF48371">
    <property type="entry name" value="ARM repeat"/>
    <property type="match status" value="1"/>
</dbReference>
<dbReference type="EMBL" id="BMQL01000002">
    <property type="protein sequence ID" value="GGQ97355.1"/>
    <property type="molecule type" value="Genomic_DNA"/>
</dbReference>
<dbReference type="Gene3D" id="3.30.70.20">
    <property type="match status" value="1"/>
</dbReference>
<feature type="domain" description="4Fe-4S ferredoxin-type" evidence="9">
    <location>
        <begin position="176"/>
        <end position="205"/>
    </location>
</feature>
<evidence type="ECO:0000256" key="1">
    <source>
        <dbReference type="ARBA" id="ARBA00022485"/>
    </source>
</evidence>
<evidence type="ECO:0000256" key="7">
    <source>
        <dbReference type="ARBA" id="ARBA00023004"/>
    </source>
</evidence>
<sequence length="368" mass="40368">MSDARTHLTDLALSLGFDVAGWADAAPVPADLGRYQSWLDSGRQGGMDYLTRQLPRRADLSSSLAGVGSVLVLGAAHSFPEQPVPARGVRLGRVARYAWTPDYHTQLEPLLERLKTEAESLGVRARGYVDHGPILERSLAGRAFPGWQGKSGMLLSTSLGAFVTLAVLLTDLPAPELPASHPDRCGRCTRCISACPTDAIGPDRLIDARVCLSALTIEHRGPLPWHLRPAVGEWLLGCDVCSEVCPWSLHAGPLATLFQPDPELAHPDLRRFFGVSEREFLRSFGHTAFARPRRKGMARNAATVVGNDPQRRGRDVLTLASRDPAWEVREAAAWAWGRWHDTTELERLSRDPQPEVVQAAQRALEELL</sequence>
<evidence type="ECO:0000313" key="10">
    <source>
        <dbReference type="EMBL" id="GGQ97355.1"/>
    </source>
</evidence>
<accession>A0A918BYP7</accession>
<keyword evidence="4" id="KW-0479">Metal-binding</keyword>
<evidence type="ECO:0000256" key="5">
    <source>
        <dbReference type="ARBA" id="ARBA00022785"/>
    </source>
</evidence>
<evidence type="ECO:0000256" key="4">
    <source>
        <dbReference type="ARBA" id="ARBA00022723"/>
    </source>
</evidence>
<proteinExistence type="predicted"/>
<dbReference type="AlphaFoldDB" id="A0A918BYP7"/>
<reference evidence="10" key="2">
    <citation type="submission" date="2020-09" db="EMBL/GenBank/DDBJ databases">
        <authorList>
            <person name="Sun Q."/>
            <person name="Ohkuma M."/>
        </authorList>
    </citation>
    <scope>NUCLEOTIDE SEQUENCE</scope>
    <source>
        <strain evidence="10">JCM 31311</strain>
    </source>
</reference>
<comment type="caution">
    <text evidence="10">The sequence shown here is derived from an EMBL/GenBank/DDBJ whole genome shotgun (WGS) entry which is preliminary data.</text>
</comment>
<keyword evidence="8" id="KW-0411">Iron-sulfur</keyword>
<dbReference type="PROSITE" id="PS51379">
    <property type="entry name" value="4FE4S_FER_2"/>
    <property type="match status" value="1"/>
</dbReference>
<protein>
    <submittedName>
        <fullName evidence="10">Epoxyqueuosine reductase</fullName>
    </submittedName>
</protein>
<reference evidence="10" key="1">
    <citation type="journal article" date="2014" name="Int. J. Syst. Evol. Microbiol.">
        <title>Complete genome sequence of Corynebacterium casei LMG S-19264T (=DSM 44701T), isolated from a smear-ripened cheese.</title>
        <authorList>
            <consortium name="US DOE Joint Genome Institute (JGI-PGF)"/>
            <person name="Walter F."/>
            <person name="Albersmeier A."/>
            <person name="Kalinowski J."/>
            <person name="Ruckert C."/>
        </authorList>
    </citation>
    <scope>NUCLEOTIDE SEQUENCE</scope>
    <source>
        <strain evidence="10">JCM 31311</strain>
    </source>
</reference>
<evidence type="ECO:0000256" key="6">
    <source>
        <dbReference type="ARBA" id="ARBA00023002"/>
    </source>
</evidence>
<dbReference type="PANTHER" id="PTHR30002">
    <property type="entry name" value="EPOXYQUEUOSINE REDUCTASE"/>
    <property type="match status" value="1"/>
</dbReference>
<dbReference type="RefSeq" id="WP_189088134.1">
    <property type="nucleotide sequence ID" value="NZ_BMQL01000002.1"/>
</dbReference>
<dbReference type="InterPro" id="IPR004453">
    <property type="entry name" value="QueG"/>
</dbReference>
<dbReference type="GO" id="GO:0052693">
    <property type="term" value="F:epoxyqueuosine reductase activity"/>
    <property type="evidence" value="ECO:0007669"/>
    <property type="project" value="TreeGrafter"/>
</dbReference>
<evidence type="ECO:0000313" key="11">
    <source>
        <dbReference type="Proteomes" id="UP000603865"/>
    </source>
</evidence>
<dbReference type="Gene3D" id="1.25.10.10">
    <property type="entry name" value="Leucine-rich Repeat Variant"/>
    <property type="match status" value="1"/>
</dbReference>
<keyword evidence="2" id="KW-0963">Cytoplasm</keyword>
<dbReference type="SUPFAM" id="SSF54862">
    <property type="entry name" value="4Fe-4S ferredoxins"/>
    <property type="match status" value="1"/>
</dbReference>
<gene>
    <name evidence="10" type="ORF">GCM10008957_07160</name>
</gene>
<keyword evidence="1" id="KW-0004">4Fe-4S</keyword>
<dbReference type="InterPro" id="IPR016024">
    <property type="entry name" value="ARM-type_fold"/>
</dbReference>
<evidence type="ECO:0000259" key="9">
    <source>
        <dbReference type="PROSITE" id="PS51379"/>
    </source>
</evidence>
<dbReference type="GO" id="GO:0046872">
    <property type="term" value="F:metal ion binding"/>
    <property type="evidence" value="ECO:0007669"/>
    <property type="project" value="UniProtKB-KW"/>
</dbReference>
<keyword evidence="5" id="KW-0671">Queuosine biosynthesis</keyword>
<dbReference type="NCBIfam" id="TIGR00276">
    <property type="entry name" value="tRNA epoxyqueuosine(34) reductase QueG"/>
    <property type="match status" value="1"/>
</dbReference>
<evidence type="ECO:0000256" key="2">
    <source>
        <dbReference type="ARBA" id="ARBA00022490"/>
    </source>
</evidence>
<dbReference type="InterPro" id="IPR013542">
    <property type="entry name" value="QueG_DUF1730"/>
</dbReference>
<keyword evidence="6" id="KW-0560">Oxidoreductase</keyword>
<dbReference type="GO" id="GO:0051539">
    <property type="term" value="F:4 iron, 4 sulfur cluster binding"/>
    <property type="evidence" value="ECO:0007669"/>
    <property type="project" value="UniProtKB-KW"/>
</dbReference>
<dbReference type="PROSITE" id="PS00198">
    <property type="entry name" value="4FE4S_FER_1"/>
    <property type="match status" value="1"/>
</dbReference>
<keyword evidence="11" id="KW-1185">Reference proteome</keyword>